<dbReference type="Pfam" id="PF04138">
    <property type="entry name" value="GtrA_DPMS_TM"/>
    <property type="match status" value="1"/>
</dbReference>
<name>A0A4Z1ALS0_9LEPT</name>
<keyword evidence="5 8" id="KW-0812">Transmembrane</keyword>
<evidence type="ECO:0000313" key="11">
    <source>
        <dbReference type="EMBL" id="TGN02329.1"/>
    </source>
</evidence>
<feature type="domain" description="GtrA/DPMS transmembrane" evidence="10">
    <location>
        <begin position="241"/>
        <end position="377"/>
    </location>
</feature>
<evidence type="ECO:0000256" key="8">
    <source>
        <dbReference type="SAM" id="Phobius"/>
    </source>
</evidence>
<keyword evidence="12" id="KW-1185">Reference proteome</keyword>
<evidence type="ECO:0000256" key="7">
    <source>
        <dbReference type="ARBA" id="ARBA00023136"/>
    </source>
</evidence>
<dbReference type="Gene3D" id="3.90.550.10">
    <property type="entry name" value="Spore Coat Polysaccharide Biosynthesis Protein SpsA, Chain A"/>
    <property type="match status" value="1"/>
</dbReference>
<comment type="subcellular location">
    <subcellularLocation>
        <location evidence="1">Membrane</location>
        <topology evidence="1">Multi-pass membrane protein</topology>
    </subcellularLocation>
</comment>
<evidence type="ECO:0000256" key="5">
    <source>
        <dbReference type="ARBA" id="ARBA00022692"/>
    </source>
</evidence>
<dbReference type="RefSeq" id="WP_135756120.1">
    <property type="nucleotide sequence ID" value="NZ_RQHS01000008.1"/>
</dbReference>
<evidence type="ECO:0000256" key="6">
    <source>
        <dbReference type="ARBA" id="ARBA00022989"/>
    </source>
</evidence>
<keyword evidence="3" id="KW-0328">Glycosyltransferase</keyword>
<protein>
    <submittedName>
        <fullName evidence="11">Glycosyltransferase family 2 protein</fullName>
    </submittedName>
</protein>
<feature type="domain" description="Glycosyltransferase 2-like" evidence="9">
    <location>
        <begin position="6"/>
        <end position="168"/>
    </location>
</feature>
<dbReference type="GO" id="GO:0000271">
    <property type="term" value="P:polysaccharide biosynthetic process"/>
    <property type="evidence" value="ECO:0007669"/>
    <property type="project" value="InterPro"/>
</dbReference>
<dbReference type="Pfam" id="PF00535">
    <property type="entry name" value="Glycos_transf_2"/>
    <property type="match status" value="1"/>
</dbReference>
<dbReference type="Proteomes" id="UP000297241">
    <property type="component" value="Unassembled WGS sequence"/>
</dbReference>
<feature type="transmembrane region" description="Helical" evidence="8">
    <location>
        <begin position="271"/>
        <end position="295"/>
    </location>
</feature>
<feature type="transmembrane region" description="Helical" evidence="8">
    <location>
        <begin position="238"/>
        <end position="259"/>
    </location>
</feature>
<keyword evidence="6 8" id="KW-1133">Transmembrane helix</keyword>
<dbReference type="InterPro" id="IPR001173">
    <property type="entry name" value="Glyco_trans_2-like"/>
</dbReference>
<dbReference type="GO" id="GO:0016020">
    <property type="term" value="C:membrane"/>
    <property type="evidence" value="ECO:0007669"/>
    <property type="project" value="UniProtKB-SubCell"/>
</dbReference>
<reference evidence="11" key="1">
    <citation type="journal article" date="2019" name="PLoS Negl. Trop. Dis.">
        <title>Revisiting the worldwide diversity of Leptospira species in the environment.</title>
        <authorList>
            <person name="Vincent A.T."/>
            <person name="Schiettekatte O."/>
            <person name="Bourhy P."/>
            <person name="Veyrier F.J."/>
            <person name="Picardeau M."/>
        </authorList>
    </citation>
    <scope>NUCLEOTIDE SEQUENCE [LARGE SCALE GENOMIC DNA]</scope>
    <source>
        <strain evidence="11">201601113</strain>
    </source>
</reference>
<gene>
    <name evidence="11" type="ORF">EHR06_05665</name>
</gene>
<dbReference type="AlphaFoldDB" id="A0A4Z1ALS0"/>
<sequence>MRPKISVLLPTYNEVENIEKCISGVSQTFNGLEYEIIVIDDNSPDGTWSVVEKLKDQNPKVKLIRRMTEKGLSSAIITGMSAAEGENFLVMDSDLQHDESVLPQMLKSLEEGADIAVGTRYANGGSTGKWNYIRKFLSVTANSFTKLLLPIRISDPMSGFFAIKREVFFKYGYKINPIGFKILLEILGRAEKDLQIAEVPFYFRTRLHGETKINNSIARSFLMAVLDLRFGKWISSTFLLYSIVGLSGVVVNLLGFILFENLGVKDLETGVGILPIFPTSVFFGIELSIISNFILNNYFTFYETRYEKWAAIRGFIIFSGVSALGIFVQLGIFQLMFYKILPRLEMPQNFELRLLCDLIAISIAMFTNYFLNSNLTWMDQAKKRL</sequence>
<dbReference type="PANTHER" id="PTHR43398">
    <property type="entry name" value="DOLICHOL-PHOSPHATE MANNOSYLTRANSFERASE SUBUNIT 1"/>
    <property type="match status" value="1"/>
</dbReference>
<dbReference type="GO" id="GO:0006506">
    <property type="term" value="P:GPI anchor biosynthetic process"/>
    <property type="evidence" value="ECO:0007669"/>
    <property type="project" value="TreeGrafter"/>
</dbReference>
<dbReference type="GO" id="GO:0006488">
    <property type="term" value="P:dolichol-linked oligosaccharide biosynthetic process"/>
    <property type="evidence" value="ECO:0007669"/>
    <property type="project" value="TreeGrafter"/>
</dbReference>
<organism evidence="11 12">
    <name type="scientific">Leptospira dzoumogneensis</name>
    <dbReference type="NCBI Taxonomy" id="2484904"/>
    <lineage>
        <taxon>Bacteria</taxon>
        <taxon>Pseudomonadati</taxon>
        <taxon>Spirochaetota</taxon>
        <taxon>Spirochaetia</taxon>
        <taxon>Leptospirales</taxon>
        <taxon>Leptospiraceae</taxon>
        <taxon>Leptospira</taxon>
    </lineage>
</organism>
<dbReference type="CDD" id="cd06442">
    <property type="entry name" value="DPM1_like"/>
    <property type="match status" value="1"/>
</dbReference>
<comment type="similarity">
    <text evidence="2">Belongs to the glycosyltransferase 2 family.</text>
</comment>
<proteinExistence type="inferred from homology"/>
<feature type="transmembrane region" description="Helical" evidence="8">
    <location>
        <begin position="350"/>
        <end position="371"/>
    </location>
</feature>
<dbReference type="InterPro" id="IPR007267">
    <property type="entry name" value="GtrA_DPMS_TM"/>
</dbReference>
<evidence type="ECO:0000256" key="4">
    <source>
        <dbReference type="ARBA" id="ARBA00022679"/>
    </source>
</evidence>
<dbReference type="OrthoDB" id="9810303at2"/>
<dbReference type="GO" id="GO:0035269">
    <property type="term" value="P:protein O-linked glycosylation via mannose"/>
    <property type="evidence" value="ECO:0007669"/>
    <property type="project" value="TreeGrafter"/>
</dbReference>
<keyword evidence="4 11" id="KW-0808">Transferase</keyword>
<dbReference type="EMBL" id="RQHS01000008">
    <property type="protein sequence ID" value="TGN02329.1"/>
    <property type="molecule type" value="Genomic_DNA"/>
</dbReference>
<evidence type="ECO:0000259" key="10">
    <source>
        <dbReference type="Pfam" id="PF04138"/>
    </source>
</evidence>
<dbReference type="InterPro" id="IPR029044">
    <property type="entry name" value="Nucleotide-diphossugar_trans"/>
</dbReference>
<dbReference type="InterPro" id="IPR039528">
    <property type="entry name" value="DPM1-like"/>
</dbReference>
<evidence type="ECO:0000256" key="3">
    <source>
        <dbReference type="ARBA" id="ARBA00022676"/>
    </source>
</evidence>
<dbReference type="SUPFAM" id="SSF53448">
    <property type="entry name" value="Nucleotide-diphospho-sugar transferases"/>
    <property type="match status" value="1"/>
</dbReference>
<feature type="transmembrane region" description="Helical" evidence="8">
    <location>
        <begin position="315"/>
        <end position="338"/>
    </location>
</feature>
<evidence type="ECO:0000256" key="2">
    <source>
        <dbReference type="ARBA" id="ARBA00006739"/>
    </source>
</evidence>
<accession>A0A4Z1ALS0</accession>
<dbReference type="GO" id="GO:0004582">
    <property type="term" value="F:dolichyl-phosphate beta-D-mannosyltransferase activity"/>
    <property type="evidence" value="ECO:0007669"/>
    <property type="project" value="InterPro"/>
</dbReference>
<evidence type="ECO:0000313" key="12">
    <source>
        <dbReference type="Proteomes" id="UP000297241"/>
    </source>
</evidence>
<dbReference type="PANTHER" id="PTHR43398:SF1">
    <property type="entry name" value="DOLICHOL-PHOSPHATE MANNOSYLTRANSFERASE SUBUNIT 1"/>
    <property type="match status" value="1"/>
</dbReference>
<evidence type="ECO:0000256" key="1">
    <source>
        <dbReference type="ARBA" id="ARBA00004141"/>
    </source>
</evidence>
<comment type="caution">
    <text evidence="11">The sequence shown here is derived from an EMBL/GenBank/DDBJ whole genome shotgun (WGS) entry which is preliminary data.</text>
</comment>
<evidence type="ECO:0000259" key="9">
    <source>
        <dbReference type="Pfam" id="PF00535"/>
    </source>
</evidence>
<keyword evidence="7 8" id="KW-0472">Membrane</keyword>